<dbReference type="OrthoDB" id="3232986at2759"/>
<evidence type="ECO:0000313" key="2">
    <source>
        <dbReference type="Proteomes" id="UP000807769"/>
    </source>
</evidence>
<dbReference type="EMBL" id="JABBWG010000047">
    <property type="protein sequence ID" value="KAG1806185.1"/>
    <property type="molecule type" value="Genomic_DNA"/>
</dbReference>
<accession>A0A9P7J773</accession>
<dbReference type="RefSeq" id="XP_041187694.1">
    <property type="nucleotide sequence ID" value="XM_041329177.1"/>
</dbReference>
<sequence>GKSWSYGNTITGCAQRDIQHLIIAVSADVVPSAVITVIQALMDFCYLIQSPQIVNVDVKCLSAALKAFHANKDSILVGAFWCGQHGAVIDNWYILKIELMQ</sequence>
<organism evidence="1 2">
    <name type="scientific">Suillus subaureus</name>
    <dbReference type="NCBI Taxonomy" id="48587"/>
    <lineage>
        <taxon>Eukaryota</taxon>
        <taxon>Fungi</taxon>
        <taxon>Dikarya</taxon>
        <taxon>Basidiomycota</taxon>
        <taxon>Agaricomycotina</taxon>
        <taxon>Agaricomycetes</taxon>
        <taxon>Agaricomycetidae</taxon>
        <taxon>Boletales</taxon>
        <taxon>Suillineae</taxon>
        <taxon>Suillaceae</taxon>
        <taxon>Suillus</taxon>
    </lineage>
</organism>
<reference evidence="1" key="1">
    <citation type="journal article" date="2020" name="New Phytol.">
        <title>Comparative genomics reveals dynamic genome evolution in host specialist ectomycorrhizal fungi.</title>
        <authorList>
            <person name="Lofgren L.A."/>
            <person name="Nguyen N.H."/>
            <person name="Vilgalys R."/>
            <person name="Ruytinx J."/>
            <person name="Liao H.L."/>
            <person name="Branco S."/>
            <person name="Kuo A."/>
            <person name="LaButti K."/>
            <person name="Lipzen A."/>
            <person name="Andreopoulos W."/>
            <person name="Pangilinan J."/>
            <person name="Riley R."/>
            <person name="Hundley H."/>
            <person name="Na H."/>
            <person name="Barry K."/>
            <person name="Grigoriev I.V."/>
            <person name="Stajich J.E."/>
            <person name="Kennedy P.G."/>
        </authorList>
    </citation>
    <scope>NUCLEOTIDE SEQUENCE</scope>
    <source>
        <strain evidence="1">MN1</strain>
    </source>
</reference>
<evidence type="ECO:0000313" key="1">
    <source>
        <dbReference type="EMBL" id="KAG1806185.1"/>
    </source>
</evidence>
<comment type="caution">
    <text evidence="1">The sequence shown here is derived from an EMBL/GenBank/DDBJ whole genome shotgun (WGS) entry which is preliminary data.</text>
</comment>
<dbReference type="GeneID" id="64623194"/>
<keyword evidence="2" id="KW-1185">Reference proteome</keyword>
<feature type="non-terminal residue" evidence="1">
    <location>
        <position position="101"/>
    </location>
</feature>
<dbReference type="Proteomes" id="UP000807769">
    <property type="component" value="Unassembled WGS sequence"/>
</dbReference>
<dbReference type="AlphaFoldDB" id="A0A9P7J773"/>
<gene>
    <name evidence="1" type="ORF">BJ212DRAFT_1207598</name>
</gene>
<protein>
    <submittedName>
        <fullName evidence="1">Uncharacterized protein</fullName>
    </submittedName>
</protein>
<proteinExistence type="predicted"/>
<name>A0A9P7J773_9AGAM</name>
<feature type="non-terminal residue" evidence="1">
    <location>
        <position position="1"/>
    </location>
</feature>